<evidence type="ECO:0000313" key="1">
    <source>
        <dbReference type="EMBL" id="CUS35119.1"/>
    </source>
</evidence>
<name>A0A0S4LD36_9BACT</name>
<accession>A0A0S4LD36</accession>
<protein>
    <submittedName>
        <fullName evidence="1">Uncharacterized protein</fullName>
    </submittedName>
</protein>
<dbReference type="AlphaFoldDB" id="A0A0S4LD36"/>
<sequence>MPRIRGQIRIWSLRFVCLPAVGTPGCYCGAKQASKEESNEPRFASHGVPHLLHIQPCQFQARSQLLDLIKQIKHHCGRIETGIKIPLQTEYSAGTGEIRRAESPERDLRTLRLQHPYSHQFDDPLRLRTARSRQLLNRQYPLVTDHASC</sequence>
<evidence type="ECO:0000313" key="2">
    <source>
        <dbReference type="Proteomes" id="UP000198736"/>
    </source>
</evidence>
<keyword evidence="2" id="KW-1185">Reference proteome</keyword>
<dbReference type="STRING" id="1742973.COMA2_20096"/>
<organism evidence="1 2">
    <name type="scientific">Candidatus Nitrospira nitrificans</name>
    <dbReference type="NCBI Taxonomy" id="1742973"/>
    <lineage>
        <taxon>Bacteria</taxon>
        <taxon>Pseudomonadati</taxon>
        <taxon>Nitrospirota</taxon>
        <taxon>Nitrospiria</taxon>
        <taxon>Nitrospirales</taxon>
        <taxon>Nitrospiraceae</taxon>
        <taxon>Nitrospira</taxon>
    </lineage>
</organism>
<dbReference type="Proteomes" id="UP000198736">
    <property type="component" value="Unassembled WGS sequence"/>
</dbReference>
<gene>
    <name evidence="1" type="ORF">COMA2_20096</name>
</gene>
<reference evidence="2" key="1">
    <citation type="submission" date="2015-10" db="EMBL/GenBank/DDBJ databases">
        <authorList>
            <person name="Luecker S."/>
            <person name="Luecker S."/>
        </authorList>
    </citation>
    <scope>NUCLEOTIDE SEQUENCE [LARGE SCALE GENOMIC DNA]</scope>
</reference>
<dbReference type="EMBL" id="CZPZ01000012">
    <property type="protein sequence ID" value="CUS35119.1"/>
    <property type="molecule type" value="Genomic_DNA"/>
</dbReference>
<proteinExistence type="predicted"/>